<protein>
    <submittedName>
        <fullName evidence="2">Uncharacterized protein</fullName>
    </submittedName>
</protein>
<proteinExistence type="predicted"/>
<feature type="chain" id="PRO_5022015562" evidence="1">
    <location>
        <begin position="23"/>
        <end position="330"/>
    </location>
</feature>
<feature type="signal peptide" evidence="1">
    <location>
        <begin position="1"/>
        <end position="22"/>
    </location>
</feature>
<dbReference type="AlphaFoldDB" id="A0A517NNJ8"/>
<keyword evidence="3" id="KW-1185">Reference proteome</keyword>
<organism evidence="2 3">
    <name type="scientific">Stieleria marina</name>
    <dbReference type="NCBI Taxonomy" id="1930275"/>
    <lineage>
        <taxon>Bacteria</taxon>
        <taxon>Pseudomonadati</taxon>
        <taxon>Planctomycetota</taxon>
        <taxon>Planctomycetia</taxon>
        <taxon>Pirellulales</taxon>
        <taxon>Pirellulaceae</taxon>
        <taxon>Stieleria</taxon>
    </lineage>
</organism>
<evidence type="ECO:0000256" key="1">
    <source>
        <dbReference type="SAM" id="SignalP"/>
    </source>
</evidence>
<dbReference type="Proteomes" id="UP000319817">
    <property type="component" value="Chromosome"/>
</dbReference>
<reference evidence="2 3" key="1">
    <citation type="submission" date="2019-02" db="EMBL/GenBank/DDBJ databases">
        <title>Deep-cultivation of Planctomycetes and their phenomic and genomic characterization uncovers novel biology.</title>
        <authorList>
            <person name="Wiegand S."/>
            <person name="Jogler M."/>
            <person name="Boedeker C."/>
            <person name="Pinto D."/>
            <person name="Vollmers J."/>
            <person name="Rivas-Marin E."/>
            <person name="Kohn T."/>
            <person name="Peeters S.H."/>
            <person name="Heuer A."/>
            <person name="Rast P."/>
            <person name="Oberbeckmann S."/>
            <person name="Bunk B."/>
            <person name="Jeske O."/>
            <person name="Meyerdierks A."/>
            <person name="Storesund J.E."/>
            <person name="Kallscheuer N."/>
            <person name="Luecker S."/>
            <person name="Lage O.M."/>
            <person name="Pohl T."/>
            <person name="Merkel B.J."/>
            <person name="Hornburger P."/>
            <person name="Mueller R.-W."/>
            <person name="Bruemmer F."/>
            <person name="Labrenz M."/>
            <person name="Spormann A.M."/>
            <person name="Op den Camp H."/>
            <person name="Overmann J."/>
            <person name="Amann R."/>
            <person name="Jetten M.S.M."/>
            <person name="Mascher T."/>
            <person name="Medema M.H."/>
            <person name="Devos D.P."/>
            <person name="Kaster A.-K."/>
            <person name="Ovreas L."/>
            <person name="Rohde M."/>
            <person name="Galperin M.Y."/>
            <person name="Jogler C."/>
        </authorList>
    </citation>
    <scope>NUCLEOTIDE SEQUENCE [LARGE SCALE GENOMIC DNA]</scope>
    <source>
        <strain evidence="2 3">K23_9</strain>
    </source>
</reference>
<dbReference type="EMBL" id="CP036526">
    <property type="protein sequence ID" value="QDT08673.1"/>
    <property type="molecule type" value="Genomic_DNA"/>
</dbReference>
<dbReference type="RefSeq" id="WP_145416177.1">
    <property type="nucleotide sequence ID" value="NZ_CP036526.1"/>
</dbReference>
<keyword evidence="1" id="KW-0732">Signal</keyword>
<name>A0A517NNJ8_9BACT</name>
<sequence precursor="true">MQRKFLLLAMTILMAQTQLATAQFGRSQPNNQRTMRDINKAIGAVPDSPLADNSFIKTRRGGTFAQMKFHTTANVVPRLVVSRSMLLPEDNDMLYNEQDIQFEKLGNYSTTDATPQELLVTDLEADTLYYYVLFFHSFGQSPQPKMGAFRTRVRQTSVLVTSAKILDDSDDLSKGEMAFTFQLFNGSQDHTHNGTSLDFVHDPERSGYHHLGTGDEYVPYGAVLQSSGVEEQIKLAISVREDDTDEFPFTLDRVGHGIIPDQFRGIGCDDNFEWNSNAWTLPLGNGTYVSPGDTLEEQEQSVTKHELTIHGNDTTCLSVQFKATVWMWYQ</sequence>
<accession>A0A517NNJ8</accession>
<evidence type="ECO:0000313" key="3">
    <source>
        <dbReference type="Proteomes" id="UP000319817"/>
    </source>
</evidence>
<gene>
    <name evidence="2" type="ORF">K239x_06130</name>
</gene>
<evidence type="ECO:0000313" key="2">
    <source>
        <dbReference type="EMBL" id="QDT08673.1"/>
    </source>
</evidence>